<protein>
    <submittedName>
        <fullName evidence="2">RHTO0S09e04456g1_1</fullName>
    </submittedName>
</protein>
<dbReference type="EMBL" id="LK052944">
    <property type="protein sequence ID" value="CDR44454.1"/>
    <property type="molecule type" value="Genomic_DNA"/>
</dbReference>
<feature type="region of interest" description="Disordered" evidence="1">
    <location>
        <begin position="1"/>
        <end position="34"/>
    </location>
</feature>
<gene>
    <name evidence="2" type="ORF">RHTO0S_09e04456g</name>
</gene>
<reference evidence="2" key="1">
    <citation type="journal article" date="2014" name="Genome Announc.">
        <title>Draft genome sequence of Rhodosporidium toruloides CECT1137, an oleaginous yeast of biotechnological interest.</title>
        <authorList>
            <person name="Morin N."/>
            <person name="Calcas X."/>
            <person name="Devillers H."/>
            <person name="Durrens P."/>
            <person name="Sherman D.J."/>
            <person name="Nicaud J.-M."/>
            <person name="Neuveglise C."/>
        </authorList>
    </citation>
    <scope>NUCLEOTIDE SEQUENCE</scope>
    <source>
        <strain evidence="2">CECT1137</strain>
    </source>
</reference>
<feature type="compositionally biased region" description="Low complexity" evidence="1">
    <location>
        <begin position="129"/>
        <end position="184"/>
    </location>
</feature>
<feature type="region of interest" description="Disordered" evidence="1">
    <location>
        <begin position="80"/>
        <end position="184"/>
    </location>
</feature>
<dbReference type="AlphaFoldDB" id="A0A061BBZ8"/>
<feature type="compositionally biased region" description="Low complexity" evidence="1">
    <location>
        <begin position="91"/>
        <end position="113"/>
    </location>
</feature>
<evidence type="ECO:0000256" key="1">
    <source>
        <dbReference type="SAM" id="MobiDB-lite"/>
    </source>
</evidence>
<accession>A0A061BBZ8</accession>
<name>A0A061BBZ8_RHOTO</name>
<organism evidence="2">
    <name type="scientific">Rhodotorula toruloides</name>
    <name type="common">Yeast</name>
    <name type="synonym">Rhodosporidium toruloides</name>
    <dbReference type="NCBI Taxonomy" id="5286"/>
    <lineage>
        <taxon>Eukaryota</taxon>
        <taxon>Fungi</taxon>
        <taxon>Dikarya</taxon>
        <taxon>Basidiomycota</taxon>
        <taxon>Pucciniomycotina</taxon>
        <taxon>Microbotryomycetes</taxon>
        <taxon>Sporidiobolales</taxon>
        <taxon>Sporidiobolaceae</taxon>
        <taxon>Rhodotorula</taxon>
    </lineage>
</organism>
<sequence length="286" mass="30160">MTCVRTAPSSRAEDQQPRPYPRPRQQRKPLSADPALDSIGAVYVGWGNGKRDPAPLCCPVQAKASLVKRFGEAAVGWLSVAPQIPQPRPVPIQSTSFSSSTSASQRLTTLPLGSLPPLPPLRPPLPKTSAATPLRSSSSASPAPQPSSSSSSRSSLAGFSTSPPISYTTSTPPEYSSSSSRDSPPLLFEEACQTGFDDTTLALPLVESRPASPKFAPTTIPTAQPPFFSLALSTVLEDLSPSSGTAEFVHVKREEDELSEALWSAGEDPLGNCAATDVMSEASWAW</sequence>
<feature type="compositionally biased region" description="Pro residues" evidence="1">
    <location>
        <begin position="114"/>
        <end position="126"/>
    </location>
</feature>
<evidence type="ECO:0000313" key="2">
    <source>
        <dbReference type="EMBL" id="CDR44454.1"/>
    </source>
</evidence>
<proteinExistence type="predicted"/>
<dbReference type="OrthoDB" id="2530449at2759"/>